<dbReference type="AlphaFoldDB" id="W1P8I8"/>
<proteinExistence type="inferred from homology"/>
<dbReference type="eggNOG" id="KOG2730">
    <property type="taxonomic scope" value="Eukaryota"/>
</dbReference>
<dbReference type="Proteomes" id="UP000017836">
    <property type="component" value="Unassembled WGS sequence"/>
</dbReference>
<comment type="catalytic activity">
    <reaction evidence="5">
        <text>a 5'-end (N(2),N(7)-dimethyl 5'-triphosphoguanosine)-ribonucleoside in snRNA + S-adenosyl-L-methionine = a 5'-end (N(2),N(2),N(7)-trimethyl 5'-triphosphoguanosine)-ribonucleoside in snRNA + S-adenosyl-L-homocysteine + H(+)</text>
        <dbReference type="Rhea" id="RHEA:78479"/>
        <dbReference type="Rhea" id="RHEA-COMP:19087"/>
        <dbReference type="Rhea" id="RHEA-COMP:19089"/>
        <dbReference type="ChEBI" id="CHEBI:15378"/>
        <dbReference type="ChEBI" id="CHEBI:57856"/>
        <dbReference type="ChEBI" id="CHEBI:59789"/>
        <dbReference type="ChEBI" id="CHEBI:167623"/>
        <dbReference type="ChEBI" id="CHEBI:172880"/>
    </reaction>
    <physiologicalReaction direction="left-to-right" evidence="5">
        <dbReference type="Rhea" id="RHEA:78480"/>
    </physiologicalReaction>
</comment>
<feature type="domain" description="WW" evidence="9">
    <location>
        <begin position="327"/>
        <end position="355"/>
    </location>
</feature>
<dbReference type="GO" id="GO:0071164">
    <property type="term" value="F:RNA cap trimethylguanosine synthase activity"/>
    <property type="evidence" value="ECO:0000318"/>
    <property type="project" value="GO_Central"/>
</dbReference>
<dbReference type="EMBL" id="KI394358">
    <property type="protein sequence ID" value="ERN03305.1"/>
    <property type="molecule type" value="Genomic_DNA"/>
</dbReference>
<dbReference type="PANTHER" id="PTHR14741">
    <property type="entry name" value="S-ADENOSYLMETHIONINE-DEPENDENT METHYLTRANSFERASE RELATED"/>
    <property type="match status" value="1"/>
</dbReference>
<keyword evidence="11" id="KW-1185">Reference proteome</keyword>
<comment type="catalytic activity">
    <reaction evidence="6">
        <text>a 5'-end (N(7)-methyl 5'-triphosphoguanosine)-ribonucleoside in snRNA + S-adenosyl-L-methionine = a 5'-end (N(2),N(7)-dimethyl 5'-triphosphoguanosine)-ribonucleoside in snRNA + S-adenosyl-L-homocysteine + H(+)</text>
        <dbReference type="Rhea" id="RHEA:78471"/>
        <dbReference type="Rhea" id="RHEA-COMP:19085"/>
        <dbReference type="Rhea" id="RHEA-COMP:19087"/>
        <dbReference type="ChEBI" id="CHEBI:15378"/>
        <dbReference type="ChEBI" id="CHEBI:57856"/>
        <dbReference type="ChEBI" id="CHEBI:59789"/>
        <dbReference type="ChEBI" id="CHEBI:156461"/>
        <dbReference type="ChEBI" id="CHEBI:172880"/>
    </reaction>
    <physiologicalReaction direction="left-to-right" evidence="6">
        <dbReference type="Rhea" id="RHEA:78472"/>
    </physiologicalReaction>
</comment>
<evidence type="ECO:0000313" key="11">
    <source>
        <dbReference type="Proteomes" id="UP000017836"/>
    </source>
</evidence>
<dbReference type="InterPro" id="IPR029063">
    <property type="entry name" value="SAM-dependent_MTases_sf"/>
</dbReference>
<evidence type="ECO:0000256" key="1">
    <source>
        <dbReference type="ARBA" id="ARBA00018517"/>
    </source>
</evidence>
<organism evidence="10 11">
    <name type="scientific">Amborella trichopoda</name>
    <dbReference type="NCBI Taxonomy" id="13333"/>
    <lineage>
        <taxon>Eukaryota</taxon>
        <taxon>Viridiplantae</taxon>
        <taxon>Streptophyta</taxon>
        <taxon>Embryophyta</taxon>
        <taxon>Tracheophyta</taxon>
        <taxon>Spermatophyta</taxon>
        <taxon>Magnoliopsida</taxon>
        <taxon>Amborellales</taxon>
        <taxon>Amborellaceae</taxon>
        <taxon>Amborella</taxon>
    </lineage>
</organism>
<feature type="region of interest" description="Disordered" evidence="8">
    <location>
        <begin position="96"/>
        <end position="137"/>
    </location>
</feature>
<dbReference type="FunFam" id="3.40.50.150:FF:000305">
    <property type="entry name" value="S-adenosyl-L-methionine-dependent methyltransferase superfamily protein"/>
    <property type="match status" value="1"/>
</dbReference>
<dbReference type="SUPFAM" id="SSF53335">
    <property type="entry name" value="S-adenosyl-L-methionine-dependent methyltransferases"/>
    <property type="match status" value="1"/>
</dbReference>
<evidence type="ECO:0000259" key="9">
    <source>
        <dbReference type="PROSITE" id="PS50020"/>
    </source>
</evidence>
<gene>
    <name evidence="10" type="ORF">AMTR_s00003p00230260</name>
</gene>
<dbReference type="HOGENOM" id="CLU_024358_0_0_1"/>
<dbReference type="PROSITE" id="PS50020">
    <property type="entry name" value="WW_DOMAIN_2"/>
    <property type="match status" value="1"/>
</dbReference>
<dbReference type="STRING" id="13333.W1P8I8"/>
<dbReference type="GO" id="GO:0036261">
    <property type="term" value="P:7-methylguanosine cap hypermethylation"/>
    <property type="evidence" value="ECO:0000318"/>
    <property type="project" value="GO_Central"/>
</dbReference>
<evidence type="ECO:0000256" key="6">
    <source>
        <dbReference type="ARBA" id="ARBA00049075"/>
    </source>
</evidence>
<evidence type="ECO:0000256" key="8">
    <source>
        <dbReference type="SAM" id="MobiDB-lite"/>
    </source>
</evidence>
<dbReference type="GO" id="GO:0005634">
    <property type="term" value="C:nucleus"/>
    <property type="evidence" value="ECO:0000318"/>
    <property type="project" value="GO_Central"/>
</dbReference>
<dbReference type="Gene3D" id="3.40.50.150">
    <property type="entry name" value="Vaccinia Virus protein VP39"/>
    <property type="match status" value="1"/>
</dbReference>
<dbReference type="Pfam" id="PF09445">
    <property type="entry name" value="Methyltransf_15"/>
    <property type="match status" value="1"/>
</dbReference>
<dbReference type="InterPro" id="IPR019012">
    <property type="entry name" value="RNA_cap_Gua-N2-MeTrfase"/>
</dbReference>
<reference evidence="11" key="1">
    <citation type="journal article" date="2013" name="Science">
        <title>The Amborella genome and the evolution of flowering plants.</title>
        <authorList>
            <consortium name="Amborella Genome Project"/>
        </authorList>
    </citation>
    <scope>NUCLEOTIDE SEQUENCE [LARGE SCALE GENOMIC DNA]</scope>
</reference>
<dbReference type="Gramene" id="ERN03305">
    <property type="protein sequence ID" value="ERN03305"/>
    <property type="gene ID" value="AMTR_s00003p00230260"/>
</dbReference>
<comment type="similarity">
    <text evidence="2">Belongs to the methyltransferase superfamily. Trimethylguanosine synthase family.</text>
</comment>
<evidence type="ECO:0000256" key="4">
    <source>
        <dbReference type="ARBA" id="ARBA00048740"/>
    </source>
</evidence>
<comment type="catalytic activity">
    <reaction evidence="4">
        <text>a 5'-end (N(7)-methyl 5'-triphosphoguanosine)-ribonucleoside in snoRNA + S-adenosyl-L-methionine = a 5'-end (N(2),N(7)-dimethyl 5'-triphosphoguanosine)-ribonucleoside in snoRNA + S-adenosyl-L-homocysteine + H(+)</text>
        <dbReference type="Rhea" id="RHEA:78475"/>
        <dbReference type="Rhea" id="RHEA-COMP:19086"/>
        <dbReference type="Rhea" id="RHEA-COMP:19088"/>
        <dbReference type="ChEBI" id="CHEBI:15378"/>
        <dbReference type="ChEBI" id="CHEBI:57856"/>
        <dbReference type="ChEBI" id="CHEBI:59789"/>
        <dbReference type="ChEBI" id="CHEBI:156461"/>
        <dbReference type="ChEBI" id="CHEBI:172880"/>
    </reaction>
    <physiologicalReaction direction="left-to-right" evidence="4">
        <dbReference type="Rhea" id="RHEA:78476"/>
    </physiologicalReaction>
</comment>
<evidence type="ECO:0000256" key="3">
    <source>
        <dbReference type="ARBA" id="ARBA00047418"/>
    </source>
</evidence>
<feature type="compositionally biased region" description="Basic and acidic residues" evidence="8">
    <location>
        <begin position="109"/>
        <end position="127"/>
    </location>
</feature>
<dbReference type="InterPro" id="IPR001202">
    <property type="entry name" value="WW_dom"/>
</dbReference>
<dbReference type="CDD" id="cd00201">
    <property type="entry name" value="WW"/>
    <property type="match status" value="1"/>
</dbReference>
<name>W1P8I8_AMBTC</name>
<accession>W1P8I8</accession>
<evidence type="ECO:0000256" key="2">
    <source>
        <dbReference type="ARBA" id="ARBA00025783"/>
    </source>
</evidence>
<protein>
    <recommendedName>
        <fullName evidence="1">Trimethylguanosine synthase</fullName>
    </recommendedName>
    <alternativeName>
        <fullName evidence="7">Cap-specific guanine-N(2) methyltransferase</fullName>
    </alternativeName>
</protein>
<dbReference type="PANTHER" id="PTHR14741:SF32">
    <property type="entry name" value="TRIMETHYLGUANOSINE SYNTHASE"/>
    <property type="match status" value="1"/>
</dbReference>
<comment type="catalytic activity">
    <reaction evidence="3">
        <text>a 5'-end (N(2),N(7)-dimethyl 5'-triphosphoguanosine)-ribonucleoside in snoRNA + S-adenosyl-L-methionine = a 5'-end (N(2),N(2),N(7)-trimethyl 5'-triphosphoguanosine)-ribonucleoside in snoRNA + S-adenosyl-L-homocysteine + H(+)</text>
        <dbReference type="Rhea" id="RHEA:78507"/>
        <dbReference type="Rhea" id="RHEA-COMP:19088"/>
        <dbReference type="Rhea" id="RHEA-COMP:19090"/>
        <dbReference type="ChEBI" id="CHEBI:15378"/>
        <dbReference type="ChEBI" id="CHEBI:57856"/>
        <dbReference type="ChEBI" id="CHEBI:59789"/>
        <dbReference type="ChEBI" id="CHEBI:167623"/>
        <dbReference type="ChEBI" id="CHEBI:172880"/>
    </reaction>
    <physiologicalReaction direction="left-to-right" evidence="3">
        <dbReference type="Rhea" id="RHEA:78508"/>
    </physiologicalReaction>
</comment>
<evidence type="ECO:0000313" key="10">
    <source>
        <dbReference type="EMBL" id="ERN03305.1"/>
    </source>
</evidence>
<evidence type="ECO:0000256" key="5">
    <source>
        <dbReference type="ARBA" id="ARBA00048763"/>
    </source>
</evidence>
<evidence type="ECO:0000256" key="7">
    <source>
        <dbReference type="ARBA" id="ARBA00049790"/>
    </source>
</evidence>
<dbReference type="CDD" id="cd02440">
    <property type="entry name" value="AdoMet_MTases"/>
    <property type="match status" value="1"/>
</dbReference>
<sequence length="721" mass="80334">MPSVSEEDLPAIRALGHLFRLKEVFLEDDAQDELPHLMVHDASLPDKQTSTKLNVEHLVNDFTASSEDTQLAEEMIALGLPLSFSARRETIALQQKTVAGKGRRKHRQVLSDDTNHKDAQEVSRMSREGGTASPLSFSDGIEEFPTMSLDKIAGNEYDSAEICCNLHNFHGEGICESLSVNGGEDQKFSCKGINGVIASNGMDHDTILACSSEDIGQVAHSSSQCHIQISSGTRILGTNGLICHGKDKEHVEGKQDGFLQKKDKQDGDVYFVNGIAEVDDIDAKREAEQLWNSQSVDCLDPSVSIEHDCQDGDVTCSMDHFNDLGVWRAVWDSYYDRNYFYNIETYETTWYPPLGVEHLASCGVTCDISEMIVDRDDRNFGLENFCKDNQGFEKSSLQDACDCTDGEVQDPKKMFEDSSMCQEVNNSCKEDLHPVPLSALLDSSQATPSDACSEDLWISDLQLQSLSLPEDELDMPKELSHKKKKKTKKGARFLTESFSIDSIRELPLLGTGKGQALNVEKYWFQRYQLFSRFDEGVKLDKEGWFSVTPELLAKHHATRCGHGTIIDCFTGVGGNAIQFARKGNHVIGIDIDPQKINYAQHNARVYGVADHIDFVKGNFFHLAPTLKADVVFMSPPWGGPDYAKVQKYDINMLRPYGGTFLFDTARVVASTVVMFLPRNVDLNQVAELSLLASPPWMVEVEKNYVKGKLKGITAYFHDTSL</sequence>
<dbReference type="PROSITE" id="PS01159">
    <property type="entry name" value="WW_DOMAIN_1"/>
    <property type="match status" value="1"/>
</dbReference>